<sequence>MQNVFSVNLPGGTSLGLGMGMGLGLAQEQTEFLLTPMGAAQSPLMVALGQLLQPSCCCALCLVNLGQPASHLG</sequence>
<evidence type="ECO:0000313" key="1">
    <source>
        <dbReference type="EMBL" id="EDW31988.1"/>
    </source>
</evidence>
<proteinExistence type="predicted"/>
<dbReference type="Proteomes" id="UP000008744">
    <property type="component" value="Unassembled WGS sequence"/>
</dbReference>
<dbReference type="HOGENOM" id="CLU_2707392_0_0_1"/>
<dbReference type="EMBL" id="CH479181">
    <property type="protein sequence ID" value="EDW31988.1"/>
    <property type="molecule type" value="Genomic_DNA"/>
</dbReference>
<keyword evidence="2" id="KW-1185">Reference proteome</keyword>
<dbReference type="PhylomeDB" id="B4GAN6"/>
<gene>
    <name evidence="1" type="primary">Dper\GL11414</name>
    <name evidence="1" type="ORF">Dper_GL11414</name>
</gene>
<accession>B4GAN6</accession>
<protein>
    <submittedName>
        <fullName evidence="1">GL11414</fullName>
    </submittedName>
</protein>
<dbReference type="AlphaFoldDB" id="B4GAN6"/>
<reference evidence="1 2" key="1">
    <citation type="journal article" date="2007" name="Nature">
        <title>Evolution of genes and genomes on the Drosophila phylogeny.</title>
        <authorList>
            <consortium name="Drosophila 12 Genomes Consortium"/>
            <person name="Clark A.G."/>
            <person name="Eisen M.B."/>
            <person name="Smith D.R."/>
            <person name="Bergman C.M."/>
            <person name="Oliver B."/>
            <person name="Markow T.A."/>
            <person name="Kaufman T.C."/>
            <person name="Kellis M."/>
            <person name="Gelbart W."/>
            <person name="Iyer V.N."/>
            <person name="Pollard D.A."/>
            <person name="Sackton T.B."/>
            <person name="Larracuente A.M."/>
            <person name="Singh N.D."/>
            <person name="Abad J.P."/>
            <person name="Abt D.N."/>
            <person name="Adryan B."/>
            <person name="Aguade M."/>
            <person name="Akashi H."/>
            <person name="Anderson W.W."/>
            <person name="Aquadro C.F."/>
            <person name="Ardell D.H."/>
            <person name="Arguello R."/>
            <person name="Artieri C.G."/>
            <person name="Barbash D.A."/>
            <person name="Barker D."/>
            <person name="Barsanti P."/>
            <person name="Batterham P."/>
            <person name="Batzoglou S."/>
            <person name="Begun D."/>
            <person name="Bhutkar A."/>
            <person name="Blanco E."/>
            <person name="Bosak S.A."/>
            <person name="Bradley R.K."/>
            <person name="Brand A.D."/>
            <person name="Brent M.R."/>
            <person name="Brooks A.N."/>
            <person name="Brown R.H."/>
            <person name="Butlin R.K."/>
            <person name="Caggese C."/>
            <person name="Calvi B.R."/>
            <person name="Bernardo de Carvalho A."/>
            <person name="Caspi A."/>
            <person name="Castrezana S."/>
            <person name="Celniker S.E."/>
            <person name="Chang J.L."/>
            <person name="Chapple C."/>
            <person name="Chatterji S."/>
            <person name="Chinwalla A."/>
            <person name="Civetta A."/>
            <person name="Clifton S.W."/>
            <person name="Comeron J.M."/>
            <person name="Costello J.C."/>
            <person name="Coyne J.A."/>
            <person name="Daub J."/>
            <person name="David R.G."/>
            <person name="Delcher A.L."/>
            <person name="Delehaunty K."/>
            <person name="Do C.B."/>
            <person name="Ebling H."/>
            <person name="Edwards K."/>
            <person name="Eickbush T."/>
            <person name="Evans J.D."/>
            <person name="Filipski A."/>
            <person name="Findeiss S."/>
            <person name="Freyhult E."/>
            <person name="Fulton L."/>
            <person name="Fulton R."/>
            <person name="Garcia A.C."/>
            <person name="Gardiner A."/>
            <person name="Garfield D.A."/>
            <person name="Garvin B.E."/>
            <person name="Gibson G."/>
            <person name="Gilbert D."/>
            <person name="Gnerre S."/>
            <person name="Godfrey J."/>
            <person name="Good R."/>
            <person name="Gotea V."/>
            <person name="Gravely B."/>
            <person name="Greenberg A.J."/>
            <person name="Griffiths-Jones S."/>
            <person name="Gross S."/>
            <person name="Guigo R."/>
            <person name="Gustafson E.A."/>
            <person name="Haerty W."/>
            <person name="Hahn M.W."/>
            <person name="Halligan D.L."/>
            <person name="Halpern A.L."/>
            <person name="Halter G.M."/>
            <person name="Han M.V."/>
            <person name="Heger A."/>
            <person name="Hillier L."/>
            <person name="Hinrichs A.S."/>
            <person name="Holmes I."/>
            <person name="Hoskins R.A."/>
            <person name="Hubisz M.J."/>
            <person name="Hultmark D."/>
            <person name="Huntley M.A."/>
            <person name="Jaffe D.B."/>
            <person name="Jagadeeshan S."/>
            <person name="Jeck W.R."/>
            <person name="Johnson J."/>
            <person name="Jones C.D."/>
            <person name="Jordan W.C."/>
            <person name="Karpen G.H."/>
            <person name="Kataoka E."/>
            <person name="Keightley P.D."/>
            <person name="Kheradpour P."/>
            <person name="Kirkness E.F."/>
            <person name="Koerich L.B."/>
            <person name="Kristiansen K."/>
            <person name="Kudrna D."/>
            <person name="Kulathinal R.J."/>
            <person name="Kumar S."/>
            <person name="Kwok R."/>
            <person name="Lander E."/>
            <person name="Langley C.H."/>
            <person name="Lapoint R."/>
            <person name="Lazzaro B.P."/>
            <person name="Lee S.J."/>
            <person name="Levesque L."/>
            <person name="Li R."/>
            <person name="Lin C.F."/>
            <person name="Lin M.F."/>
            <person name="Lindblad-Toh K."/>
            <person name="Llopart A."/>
            <person name="Long M."/>
            <person name="Low L."/>
            <person name="Lozovsky E."/>
            <person name="Lu J."/>
            <person name="Luo M."/>
            <person name="Machado C.A."/>
            <person name="Makalowski W."/>
            <person name="Marzo M."/>
            <person name="Matsuda M."/>
            <person name="Matzkin L."/>
            <person name="McAllister B."/>
            <person name="McBride C.S."/>
            <person name="McKernan B."/>
            <person name="McKernan K."/>
            <person name="Mendez-Lago M."/>
            <person name="Minx P."/>
            <person name="Mollenhauer M.U."/>
            <person name="Montooth K."/>
            <person name="Mount S.M."/>
            <person name="Mu X."/>
            <person name="Myers E."/>
            <person name="Negre B."/>
            <person name="Newfeld S."/>
            <person name="Nielsen R."/>
            <person name="Noor M.A."/>
            <person name="O'Grady P."/>
            <person name="Pachter L."/>
            <person name="Papaceit M."/>
            <person name="Parisi M.J."/>
            <person name="Parisi M."/>
            <person name="Parts L."/>
            <person name="Pedersen J.S."/>
            <person name="Pesole G."/>
            <person name="Phillippy A.M."/>
            <person name="Ponting C.P."/>
            <person name="Pop M."/>
            <person name="Porcelli D."/>
            <person name="Powell J.R."/>
            <person name="Prohaska S."/>
            <person name="Pruitt K."/>
            <person name="Puig M."/>
            <person name="Quesneville H."/>
            <person name="Ram K.R."/>
            <person name="Rand D."/>
            <person name="Rasmussen M.D."/>
            <person name="Reed L.K."/>
            <person name="Reenan R."/>
            <person name="Reily A."/>
            <person name="Remington K.A."/>
            <person name="Rieger T.T."/>
            <person name="Ritchie M.G."/>
            <person name="Robin C."/>
            <person name="Rogers Y.H."/>
            <person name="Rohde C."/>
            <person name="Rozas J."/>
            <person name="Rubenfield M.J."/>
            <person name="Ruiz A."/>
            <person name="Russo S."/>
            <person name="Salzberg S.L."/>
            <person name="Sanchez-Gracia A."/>
            <person name="Saranga D.J."/>
            <person name="Sato H."/>
            <person name="Schaeffer S.W."/>
            <person name="Schatz M.C."/>
            <person name="Schlenke T."/>
            <person name="Schwartz R."/>
            <person name="Segarra C."/>
            <person name="Singh R.S."/>
            <person name="Sirot L."/>
            <person name="Sirota M."/>
            <person name="Sisneros N.B."/>
            <person name="Smith C.D."/>
            <person name="Smith T.F."/>
            <person name="Spieth J."/>
            <person name="Stage D.E."/>
            <person name="Stark A."/>
            <person name="Stephan W."/>
            <person name="Strausberg R.L."/>
            <person name="Strempel S."/>
            <person name="Sturgill D."/>
            <person name="Sutton G."/>
            <person name="Sutton G.G."/>
            <person name="Tao W."/>
            <person name="Teichmann S."/>
            <person name="Tobari Y.N."/>
            <person name="Tomimura Y."/>
            <person name="Tsolas J.M."/>
            <person name="Valente V.L."/>
            <person name="Venter E."/>
            <person name="Venter J.C."/>
            <person name="Vicario S."/>
            <person name="Vieira F.G."/>
            <person name="Vilella A.J."/>
            <person name="Villasante A."/>
            <person name="Walenz B."/>
            <person name="Wang J."/>
            <person name="Wasserman M."/>
            <person name="Watts T."/>
            <person name="Wilson D."/>
            <person name="Wilson R.K."/>
            <person name="Wing R.A."/>
            <person name="Wolfner M.F."/>
            <person name="Wong A."/>
            <person name="Wong G.K."/>
            <person name="Wu C.I."/>
            <person name="Wu G."/>
            <person name="Yamamoto D."/>
            <person name="Yang H.P."/>
            <person name="Yang S.P."/>
            <person name="Yorke J.A."/>
            <person name="Yoshida K."/>
            <person name="Zdobnov E."/>
            <person name="Zhang P."/>
            <person name="Zhang Y."/>
            <person name="Zimin A.V."/>
            <person name="Baldwin J."/>
            <person name="Abdouelleil A."/>
            <person name="Abdulkadir J."/>
            <person name="Abebe A."/>
            <person name="Abera B."/>
            <person name="Abreu J."/>
            <person name="Acer S.C."/>
            <person name="Aftuck L."/>
            <person name="Alexander A."/>
            <person name="An P."/>
            <person name="Anderson E."/>
            <person name="Anderson S."/>
            <person name="Arachi H."/>
            <person name="Azer M."/>
            <person name="Bachantsang P."/>
            <person name="Barry A."/>
            <person name="Bayul T."/>
            <person name="Berlin A."/>
            <person name="Bessette D."/>
            <person name="Bloom T."/>
            <person name="Blye J."/>
            <person name="Boguslavskiy L."/>
            <person name="Bonnet C."/>
            <person name="Boukhgalter B."/>
            <person name="Bourzgui I."/>
            <person name="Brown A."/>
            <person name="Cahill P."/>
            <person name="Channer S."/>
            <person name="Cheshatsang Y."/>
            <person name="Chuda L."/>
            <person name="Citroen M."/>
            <person name="Collymore A."/>
            <person name="Cooke P."/>
            <person name="Costello M."/>
            <person name="D'Aco K."/>
            <person name="Daza R."/>
            <person name="De Haan G."/>
            <person name="DeGray S."/>
            <person name="DeMaso C."/>
            <person name="Dhargay N."/>
            <person name="Dooley K."/>
            <person name="Dooley E."/>
            <person name="Doricent M."/>
            <person name="Dorje P."/>
            <person name="Dorjee K."/>
            <person name="Dupes A."/>
            <person name="Elong R."/>
            <person name="Falk J."/>
            <person name="Farina A."/>
            <person name="Faro S."/>
            <person name="Ferguson D."/>
            <person name="Fisher S."/>
            <person name="Foley C.D."/>
            <person name="Franke A."/>
            <person name="Friedrich D."/>
            <person name="Gadbois L."/>
            <person name="Gearin G."/>
            <person name="Gearin C.R."/>
            <person name="Giannoukos G."/>
            <person name="Goode T."/>
            <person name="Graham J."/>
            <person name="Grandbois E."/>
            <person name="Grewal S."/>
            <person name="Gyaltsen K."/>
            <person name="Hafez N."/>
            <person name="Hagos B."/>
            <person name="Hall J."/>
            <person name="Henson C."/>
            <person name="Hollinger A."/>
            <person name="Honan T."/>
            <person name="Huard M.D."/>
            <person name="Hughes L."/>
            <person name="Hurhula B."/>
            <person name="Husby M.E."/>
            <person name="Kamat A."/>
            <person name="Kanga B."/>
            <person name="Kashin S."/>
            <person name="Khazanovich D."/>
            <person name="Kisner P."/>
            <person name="Lance K."/>
            <person name="Lara M."/>
            <person name="Lee W."/>
            <person name="Lennon N."/>
            <person name="Letendre F."/>
            <person name="LeVine R."/>
            <person name="Lipovsky A."/>
            <person name="Liu X."/>
            <person name="Liu J."/>
            <person name="Liu S."/>
            <person name="Lokyitsang T."/>
            <person name="Lokyitsang Y."/>
            <person name="Lubonja R."/>
            <person name="Lui A."/>
            <person name="MacDonald P."/>
            <person name="Magnisalis V."/>
            <person name="Maru K."/>
            <person name="Matthews C."/>
            <person name="McCusker W."/>
            <person name="McDonough S."/>
            <person name="Mehta T."/>
            <person name="Meldrim J."/>
            <person name="Meneus L."/>
            <person name="Mihai O."/>
            <person name="Mihalev A."/>
            <person name="Mihova T."/>
            <person name="Mittelman R."/>
            <person name="Mlenga V."/>
            <person name="Montmayeur A."/>
            <person name="Mulrain L."/>
            <person name="Navidi A."/>
            <person name="Naylor J."/>
            <person name="Negash T."/>
            <person name="Nguyen T."/>
            <person name="Nguyen N."/>
            <person name="Nicol R."/>
            <person name="Norbu C."/>
            <person name="Norbu N."/>
            <person name="Novod N."/>
            <person name="O'Neill B."/>
            <person name="Osman S."/>
            <person name="Markiewicz E."/>
            <person name="Oyono O.L."/>
            <person name="Patti C."/>
            <person name="Phunkhang P."/>
            <person name="Pierre F."/>
            <person name="Priest M."/>
            <person name="Raghuraman S."/>
            <person name="Rege F."/>
            <person name="Reyes R."/>
            <person name="Rise C."/>
            <person name="Rogov P."/>
            <person name="Ross K."/>
            <person name="Ryan E."/>
            <person name="Settipalli S."/>
            <person name="Shea T."/>
            <person name="Sherpa N."/>
            <person name="Shi L."/>
            <person name="Shih D."/>
            <person name="Sparrow T."/>
            <person name="Spaulding J."/>
            <person name="Stalker J."/>
            <person name="Stange-Thomann N."/>
            <person name="Stavropoulos S."/>
            <person name="Stone C."/>
            <person name="Strader C."/>
            <person name="Tesfaye S."/>
            <person name="Thomson T."/>
            <person name="Thoulutsang Y."/>
            <person name="Thoulutsang D."/>
            <person name="Topham K."/>
            <person name="Topping I."/>
            <person name="Tsamla T."/>
            <person name="Vassiliev H."/>
            <person name="Vo A."/>
            <person name="Wangchuk T."/>
            <person name="Wangdi T."/>
            <person name="Weiand M."/>
            <person name="Wilkinson J."/>
            <person name="Wilson A."/>
            <person name="Yadav S."/>
            <person name="Young G."/>
            <person name="Yu Q."/>
            <person name="Zembek L."/>
            <person name="Zhong D."/>
            <person name="Zimmer A."/>
            <person name="Zwirko Z."/>
            <person name="Jaffe D.B."/>
            <person name="Alvarez P."/>
            <person name="Brockman W."/>
            <person name="Butler J."/>
            <person name="Chin C."/>
            <person name="Gnerre S."/>
            <person name="Grabherr M."/>
            <person name="Kleber M."/>
            <person name="Mauceli E."/>
            <person name="MacCallum I."/>
        </authorList>
    </citation>
    <scope>NUCLEOTIDE SEQUENCE [LARGE SCALE GENOMIC DNA]</scope>
    <source>
        <strain evidence="2">MSH-3 / Tucson 14011-0111.49</strain>
    </source>
</reference>
<dbReference type="OMA" id="QPSCCCA"/>
<evidence type="ECO:0000313" key="2">
    <source>
        <dbReference type="Proteomes" id="UP000008744"/>
    </source>
</evidence>
<name>B4GAN6_DROPE</name>
<organism evidence="2">
    <name type="scientific">Drosophila persimilis</name>
    <name type="common">Fruit fly</name>
    <dbReference type="NCBI Taxonomy" id="7234"/>
    <lineage>
        <taxon>Eukaryota</taxon>
        <taxon>Metazoa</taxon>
        <taxon>Ecdysozoa</taxon>
        <taxon>Arthropoda</taxon>
        <taxon>Hexapoda</taxon>
        <taxon>Insecta</taxon>
        <taxon>Pterygota</taxon>
        <taxon>Neoptera</taxon>
        <taxon>Endopterygota</taxon>
        <taxon>Diptera</taxon>
        <taxon>Brachycera</taxon>
        <taxon>Muscomorpha</taxon>
        <taxon>Ephydroidea</taxon>
        <taxon>Drosophilidae</taxon>
        <taxon>Drosophila</taxon>
        <taxon>Sophophora</taxon>
    </lineage>
</organism>